<organism evidence="7">
    <name type="scientific">Sesamum angustifolium</name>
    <dbReference type="NCBI Taxonomy" id="2727405"/>
    <lineage>
        <taxon>Eukaryota</taxon>
        <taxon>Viridiplantae</taxon>
        <taxon>Streptophyta</taxon>
        <taxon>Embryophyta</taxon>
        <taxon>Tracheophyta</taxon>
        <taxon>Spermatophyta</taxon>
        <taxon>Magnoliopsida</taxon>
        <taxon>eudicotyledons</taxon>
        <taxon>Gunneridae</taxon>
        <taxon>Pentapetalae</taxon>
        <taxon>asterids</taxon>
        <taxon>lamiids</taxon>
        <taxon>Lamiales</taxon>
        <taxon>Pedaliaceae</taxon>
        <taxon>Sesamum</taxon>
    </lineage>
</organism>
<gene>
    <name evidence="7" type="ORF">Sangu_1044700</name>
</gene>
<dbReference type="AlphaFoldDB" id="A0AAW2NWL7"/>
<dbReference type="Pfam" id="PF17238">
    <property type="entry name" value="NUP160_helical_2"/>
    <property type="match status" value="1"/>
</dbReference>
<dbReference type="Pfam" id="PF11715">
    <property type="entry name" value="Beta-prop_Nup120_160"/>
    <property type="match status" value="1"/>
</dbReference>
<protein>
    <submittedName>
        <fullName evidence="7">Nuclear pore complex protein</fullName>
    </submittedName>
</protein>
<dbReference type="Pfam" id="PF23354">
    <property type="entry name" value="TPR_NUP160_120_M"/>
    <property type="match status" value="1"/>
</dbReference>
<sequence length="726" mass="81806">MIYDCDDSCTLTIIASSSYPVVENMKEEIAPFVSSVFLRALLSPGVHCNAVLRQTFGDYGKHFTDSDFGSFTIDDLKREILSVIEDQGGSGSPVSILQCWRTFCARYVNNWCKYNVACGLLMDPLTGAIGLVRKNIISLCRGLEDVEHIIYAIQISELGADTAWEKELSNHRNLRRFSTNMFLSLHALCHQAKSWGKVLDVVEGYLKVLVPQKIVLNMDAEAIFHINTSAIVQSTCQIAKVMFESVLDVLMLLSYMTSMSGQINMSHDDVSRVKLELIPIIQETVTEWHIIHFFGTTPSESPAIEDFSYQLSSLQIDSNEHKRLWTGRLGKCDFSLAFILLLSMQSSSSELGNASFSRLLNSSSLIGLSREFTSWIIWGRSGEESSVFFSNSIDLALVLLRHGQFNATEYLLTLVDAYSRKERIFESLQAMDGKLSALFHLLGCCLVAQTQHGLHGPVKDRKVGEALRCFFRAASLEGSSKALQSLPREAGWLRIDFSYVELSINFILFEQYNVSEAACQFALAALEQVDEALGTLDSSYRENLGESVTTVKGRLWANVFKFTLDLNNYHDAYCAIISNPDEESKNICLRRYIIVLYERGAVKMLCNGQLPLIGLVEKVERELAWKAERSDVSTKPNPFRLLYAFEMHRHNWRRAASYIYVYSIRLRAEAAVKDHQARALTLQERLNGIAAAINALQLVHPAYAWIDAPVDEHLLIKKTIQIKRRG</sequence>
<keyword evidence="2" id="KW-0813">Transport</keyword>
<evidence type="ECO:0000313" key="7">
    <source>
        <dbReference type="EMBL" id="KAL0348169.1"/>
    </source>
</evidence>
<keyword evidence="3" id="KW-0539">Nucleus</keyword>
<evidence type="ECO:0000259" key="5">
    <source>
        <dbReference type="Pfam" id="PF17238"/>
    </source>
</evidence>
<dbReference type="InterPro" id="IPR035192">
    <property type="entry name" value="NUP160_hel_plant"/>
</dbReference>
<evidence type="ECO:0000256" key="2">
    <source>
        <dbReference type="ARBA" id="ARBA00022448"/>
    </source>
</evidence>
<dbReference type="PANTHER" id="PTHR21286:SF0">
    <property type="entry name" value="NUCLEAR PORE COMPLEX PROTEIN NUP160"/>
    <property type="match status" value="1"/>
</dbReference>
<feature type="domain" description="NUP160 helical" evidence="5">
    <location>
        <begin position="150"/>
        <end position="277"/>
    </location>
</feature>
<accession>A0AAW2NWL7</accession>
<dbReference type="InterPro" id="IPR021717">
    <property type="entry name" value="Nucleoporin_Nup160"/>
</dbReference>
<evidence type="ECO:0000259" key="6">
    <source>
        <dbReference type="Pfam" id="PF23354"/>
    </source>
</evidence>
<evidence type="ECO:0000256" key="3">
    <source>
        <dbReference type="ARBA" id="ARBA00023242"/>
    </source>
</evidence>
<name>A0AAW2NWL7_9LAMI</name>
<comment type="subcellular location">
    <subcellularLocation>
        <location evidence="1">Nucleus</location>
    </subcellularLocation>
</comment>
<comment type="caution">
    <text evidence="7">The sequence shown here is derived from an EMBL/GenBank/DDBJ whole genome shotgun (WGS) entry which is preliminary data.</text>
</comment>
<reference evidence="7" key="2">
    <citation type="journal article" date="2024" name="Plant">
        <title>Genomic evolution and insights into agronomic trait innovations of Sesamum species.</title>
        <authorList>
            <person name="Miao H."/>
            <person name="Wang L."/>
            <person name="Qu L."/>
            <person name="Liu H."/>
            <person name="Sun Y."/>
            <person name="Le M."/>
            <person name="Wang Q."/>
            <person name="Wei S."/>
            <person name="Zheng Y."/>
            <person name="Lin W."/>
            <person name="Duan Y."/>
            <person name="Cao H."/>
            <person name="Xiong S."/>
            <person name="Wang X."/>
            <person name="Wei L."/>
            <person name="Li C."/>
            <person name="Ma Q."/>
            <person name="Ju M."/>
            <person name="Zhao R."/>
            <person name="Li G."/>
            <person name="Mu C."/>
            <person name="Tian Q."/>
            <person name="Mei H."/>
            <person name="Zhang T."/>
            <person name="Gao T."/>
            <person name="Zhang H."/>
        </authorList>
    </citation>
    <scope>NUCLEOTIDE SEQUENCE</scope>
    <source>
        <strain evidence="7">G01</strain>
    </source>
</reference>
<dbReference type="PANTHER" id="PTHR21286">
    <property type="entry name" value="NUCLEAR PORE COMPLEX PROTEIN NUP160"/>
    <property type="match status" value="1"/>
</dbReference>
<dbReference type="InterPro" id="IPR056535">
    <property type="entry name" value="TPR_NUP160_M"/>
</dbReference>
<feature type="domain" description="NUP160 middle TPR" evidence="6">
    <location>
        <begin position="508"/>
        <end position="698"/>
    </location>
</feature>
<evidence type="ECO:0000259" key="4">
    <source>
        <dbReference type="Pfam" id="PF11715"/>
    </source>
</evidence>
<dbReference type="GO" id="GO:0005643">
    <property type="term" value="C:nuclear pore"/>
    <property type="evidence" value="ECO:0007669"/>
    <property type="project" value="UniProtKB-ARBA"/>
</dbReference>
<reference evidence="7" key="1">
    <citation type="submission" date="2020-06" db="EMBL/GenBank/DDBJ databases">
        <authorList>
            <person name="Li T."/>
            <person name="Hu X."/>
            <person name="Zhang T."/>
            <person name="Song X."/>
            <person name="Zhang H."/>
            <person name="Dai N."/>
            <person name="Sheng W."/>
            <person name="Hou X."/>
            <person name="Wei L."/>
        </authorList>
    </citation>
    <scope>NUCLEOTIDE SEQUENCE</scope>
    <source>
        <strain evidence="7">G01</strain>
        <tissue evidence="7">Leaf</tissue>
    </source>
</reference>
<dbReference type="GO" id="GO:0017056">
    <property type="term" value="F:structural constituent of nuclear pore"/>
    <property type="evidence" value="ECO:0007669"/>
    <property type="project" value="TreeGrafter"/>
</dbReference>
<proteinExistence type="predicted"/>
<dbReference type="InterPro" id="IPR059141">
    <property type="entry name" value="Beta-prop_Nup120_160"/>
</dbReference>
<evidence type="ECO:0000256" key="1">
    <source>
        <dbReference type="ARBA" id="ARBA00004123"/>
    </source>
</evidence>
<dbReference type="EMBL" id="JACGWK010000006">
    <property type="protein sequence ID" value="KAL0348169.1"/>
    <property type="molecule type" value="Genomic_DNA"/>
</dbReference>
<feature type="domain" description="Nucleoporin Nup120/160 beta-propeller" evidence="4">
    <location>
        <begin position="31"/>
        <end position="147"/>
    </location>
</feature>